<feature type="transmembrane region" description="Helical" evidence="14">
    <location>
        <begin position="368"/>
        <end position="388"/>
    </location>
</feature>
<dbReference type="GO" id="GO:0015293">
    <property type="term" value="F:symporter activity"/>
    <property type="evidence" value="ECO:0007669"/>
    <property type="project" value="UniProtKB-KW"/>
</dbReference>
<comment type="subcellular location">
    <subcellularLocation>
        <location evidence="1">Cell membrane</location>
        <topology evidence="1">Multi-pass membrane protein</topology>
    </subcellularLocation>
</comment>
<reference key="1">
    <citation type="journal article" date="2011" name="Mol. Biol. Evol.">
        <title>Unity in variety -- the pan-genome of the Chlamydiae.</title>
        <authorList>
            <person name="Collingro A."/>
            <person name="Tischler P."/>
            <person name="Weinmaier T."/>
            <person name="Penz T."/>
            <person name="Heinz E."/>
            <person name="Brunham R.C."/>
            <person name="Read T.D."/>
            <person name="Bavoil P.M."/>
            <person name="Sachse K."/>
            <person name="Kahane S."/>
            <person name="Friedman M.G."/>
            <person name="Rattei T."/>
            <person name="Myers G.S.A."/>
            <person name="Horn M."/>
        </authorList>
    </citation>
    <scope>NUCLEOTIDE SEQUENCE</scope>
    <source>
        <strain>Z</strain>
    </source>
</reference>
<evidence type="ECO:0000256" key="3">
    <source>
        <dbReference type="ARBA" id="ARBA00022448"/>
    </source>
</evidence>
<dbReference type="InterPro" id="IPR001734">
    <property type="entry name" value="Na/solute_symporter"/>
</dbReference>
<feature type="transmembrane region" description="Helical" evidence="14">
    <location>
        <begin position="248"/>
        <end position="274"/>
    </location>
</feature>
<dbReference type="InterPro" id="IPR038377">
    <property type="entry name" value="Na/Glc_symporter_sf"/>
</dbReference>
<keyword evidence="11" id="KW-0739">Sodium transport</keyword>
<dbReference type="PANTHER" id="PTHR48086">
    <property type="entry name" value="SODIUM/PROLINE SYMPORTER-RELATED"/>
    <property type="match status" value="1"/>
</dbReference>
<dbReference type="HOGENOM" id="CLU_645222_0_0_0"/>
<evidence type="ECO:0000256" key="13">
    <source>
        <dbReference type="RuleBase" id="RU362091"/>
    </source>
</evidence>
<keyword evidence="16" id="KW-1185">Reference proteome</keyword>
<sequence length="454" mass="49874">MILFDVLTFVGVIGCLLFFGLFKNRSVQSESSYLFAERKCNVWQLTCTLVMTEMNTSTLFSFAGLGYLAGIRALSLPLVFFIGLIFYALTVAKKWKNLDAYSVVELFRKRYGETLAKLSSLALITAMIGFTATYVKSLSLLFHPLFPNFSPWVISLILIGITLMMTLRGGLVAIIRTDILSFLLMCLIIPTILFVSYRAAPKTSLVFPEAAQILPTRFVVSLIFLTMFTYILAPWYGQKIFSARSPKVARTSVGLAAILVFLFYGAGVIATAYLKGAGISLNSPDEGIPLIVQSLLPTGMKGLAFTTLFAICATTLSGVWSAMSAMVIADFWKCRPEGNYKRGLMLTLAFALISYLLGNTLVDRILAKLILANIPVAALAFALLAGFYSKKVSPFGAFLSIIVGLGWGIGCYLHFGEAGLYTWYWAIYGLPLTFLSGIIGSYLKPLPTFQRNTR</sequence>
<dbReference type="GO" id="GO:0005886">
    <property type="term" value="C:plasma membrane"/>
    <property type="evidence" value="ECO:0007669"/>
    <property type="project" value="UniProtKB-SubCell"/>
</dbReference>
<evidence type="ECO:0000256" key="2">
    <source>
        <dbReference type="ARBA" id="ARBA00006434"/>
    </source>
</evidence>
<evidence type="ECO:0000256" key="4">
    <source>
        <dbReference type="ARBA" id="ARBA00022475"/>
    </source>
</evidence>
<evidence type="ECO:0000313" key="16">
    <source>
        <dbReference type="Proteomes" id="UP000000496"/>
    </source>
</evidence>
<organism evidence="15 16">
    <name type="scientific">Simkania negevensis (strain ATCC VR-1471 / DSM 27360 / Z)</name>
    <dbReference type="NCBI Taxonomy" id="331113"/>
    <lineage>
        <taxon>Bacteria</taxon>
        <taxon>Pseudomonadati</taxon>
        <taxon>Chlamydiota</taxon>
        <taxon>Chlamydiia</taxon>
        <taxon>Parachlamydiales</taxon>
        <taxon>Simkaniaceae</taxon>
        <taxon>Simkania</taxon>
    </lineage>
</organism>
<evidence type="ECO:0000256" key="8">
    <source>
        <dbReference type="ARBA" id="ARBA00023053"/>
    </source>
</evidence>
<evidence type="ECO:0000256" key="11">
    <source>
        <dbReference type="ARBA" id="ARBA00023201"/>
    </source>
</evidence>
<dbReference type="PROSITE" id="PS50283">
    <property type="entry name" value="NA_SOLUT_SYMP_3"/>
    <property type="match status" value="1"/>
</dbReference>
<gene>
    <name evidence="15" type="ordered locus">SNE_A13280</name>
</gene>
<keyword evidence="3" id="KW-0813">Transport</keyword>
<evidence type="ECO:0000256" key="6">
    <source>
        <dbReference type="ARBA" id="ARBA00022847"/>
    </source>
</evidence>
<dbReference type="eggNOG" id="COG0591">
    <property type="taxonomic scope" value="Bacteria"/>
</dbReference>
<reference evidence="15 16" key="2">
    <citation type="journal article" date="2011" name="Mol. Biol. Evol.">
        <title>Unity in variety--the pan-genome of the Chlamydiae.</title>
        <authorList>
            <person name="Collingro A."/>
            <person name="Tischler P."/>
            <person name="Weinmaier T."/>
            <person name="Penz T."/>
            <person name="Heinz E."/>
            <person name="Brunham R.C."/>
            <person name="Read T.D."/>
            <person name="Bavoil P.M."/>
            <person name="Sachse K."/>
            <person name="Kahane S."/>
            <person name="Friedman M.G."/>
            <person name="Rattei T."/>
            <person name="Myers G.S."/>
            <person name="Horn M."/>
        </authorList>
    </citation>
    <scope>NUCLEOTIDE SEQUENCE [LARGE SCALE GENOMIC DNA]</scope>
    <source>
        <strain evidence="16">ATCC VR-1471 / Z</strain>
    </source>
</reference>
<evidence type="ECO:0000256" key="10">
    <source>
        <dbReference type="ARBA" id="ARBA00023136"/>
    </source>
</evidence>
<feature type="transmembrane region" description="Helical" evidence="14">
    <location>
        <begin position="395"/>
        <end position="415"/>
    </location>
</feature>
<evidence type="ECO:0000256" key="9">
    <source>
        <dbReference type="ARBA" id="ARBA00023065"/>
    </source>
</evidence>
<keyword evidence="4" id="KW-1003">Cell membrane</keyword>
<dbReference type="Pfam" id="PF00474">
    <property type="entry name" value="SSF"/>
    <property type="match status" value="1"/>
</dbReference>
<evidence type="ECO:0000256" key="1">
    <source>
        <dbReference type="ARBA" id="ARBA00004651"/>
    </source>
</evidence>
<evidence type="ECO:0000256" key="12">
    <source>
        <dbReference type="ARBA" id="ARBA00033708"/>
    </source>
</evidence>
<comment type="catalytic activity">
    <reaction evidence="12">
        <text>L-proline(in) + Na(+)(in) = L-proline(out) + Na(+)(out)</text>
        <dbReference type="Rhea" id="RHEA:28967"/>
        <dbReference type="ChEBI" id="CHEBI:29101"/>
        <dbReference type="ChEBI" id="CHEBI:60039"/>
    </reaction>
</comment>
<dbReference type="KEGG" id="sng:SNE_A13280"/>
<dbReference type="EMBL" id="FR872582">
    <property type="protein sequence ID" value="CCB89205.1"/>
    <property type="molecule type" value="Genomic_DNA"/>
</dbReference>
<dbReference type="GO" id="GO:0006814">
    <property type="term" value="P:sodium ion transport"/>
    <property type="evidence" value="ECO:0007669"/>
    <property type="project" value="UniProtKB-KW"/>
</dbReference>
<feature type="transmembrane region" description="Helical" evidence="14">
    <location>
        <begin position="303"/>
        <end position="332"/>
    </location>
</feature>
<name>F8L8R2_SIMNZ</name>
<keyword evidence="10 14" id="KW-0472">Membrane</keyword>
<evidence type="ECO:0000256" key="7">
    <source>
        <dbReference type="ARBA" id="ARBA00022989"/>
    </source>
</evidence>
<feature type="transmembrane region" description="Helical" evidence="14">
    <location>
        <begin position="118"/>
        <end position="137"/>
    </location>
</feature>
<keyword evidence="6" id="KW-0769">Symport</keyword>
<dbReference type="OrthoDB" id="9814523at2"/>
<feature type="transmembrane region" description="Helical" evidence="14">
    <location>
        <begin position="6"/>
        <end position="22"/>
    </location>
</feature>
<keyword evidence="7 14" id="KW-1133">Transmembrane helix</keyword>
<feature type="transmembrane region" description="Helical" evidence="14">
    <location>
        <begin position="217"/>
        <end position="236"/>
    </location>
</feature>
<evidence type="ECO:0000313" key="15">
    <source>
        <dbReference type="EMBL" id="CCB89205.1"/>
    </source>
</evidence>
<dbReference type="STRING" id="331113.SNE_A13280"/>
<keyword evidence="5 14" id="KW-0812">Transmembrane</keyword>
<feature type="transmembrane region" description="Helical" evidence="14">
    <location>
        <begin position="149"/>
        <end position="167"/>
    </location>
</feature>
<feature type="transmembrane region" description="Helical" evidence="14">
    <location>
        <begin position="421"/>
        <end position="443"/>
    </location>
</feature>
<dbReference type="AlphaFoldDB" id="F8L8R2"/>
<protein>
    <submittedName>
        <fullName evidence="15">Solute:sodium symporter</fullName>
    </submittedName>
</protein>
<feature type="transmembrane region" description="Helical" evidence="14">
    <location>
        <begin position="179"/>
        <end position="197"/>
    </location>
</feature>
<dbReference type="PANTHER" id="PTHR48086:SF3">
    <property type="entry name" value="SODIUM_PROLINE SYMPORTER"/>
    <property type="match status" value="1"/>
</dbReference>
<dbReference type="Gene3D" id="1.20.1730.10">
    <property type="entry name" value="Sodium/glucose cotransporter"/>
    <property type="match status" value="1"/>
</dbReference>
<accession>F8L8R2</accession>
<feature type="transmembrane region" description="Helical" evidence="14">
    <location>
        <begin position="69"/>
        <end position="89"/>
    </location>
</feature>
<feature type="transmembrane region" description="Helical" evidence="14">
    <location>
        <begin position="344"/>
        <end position="362"/>
    </location>
</feature>
<keyword evidence="8" id="KW-0915">Sodium</keyword>
<dbReference type="Proteomes" id="UP000000496">
    <property type="component" value="Chromosome gsn.131"/>
</dbReference>
<proteinExistence type="inferred from homology"/>
<keyword evidence="9" id="KW-0406">Ion transport</keyword>
<evidence type="ECO:0000256" key="5">
    <source>
        <dbReference type="ARBA" id="ARBA00022692"/>
    </source>
</evidence>
<dbReference type="InterPro" id="IPR050277">
    <property type="entry name" value="Sodium:Solute_Symporter"/>
</dbReference>
<evidence type="ECO:0000256" key="14">
    <source>
        <dbReference type="SAM" id="Phobius"/>
    </source>
</evidence>
<comment type="similarity">
    <text evidence="2 13">Belongs to the sodium:solute symporter (SSF) (TC 2.A.21) family.</text>
</comment>
<dbReference type="RefSeq" id="WP_013943672.1">
    <property type="nucleotide sequence ID" value="NC_015713.1"/>
</dbReference>